<sequence>MMTSMNKTWRGITYVSVWVVIWGTVASLMDWMLLTGEVYETGTSGQAVTFIGYGAATVVMATRYAGRFFAPDAEQSSDGPEGGPEGSDQQ</sequence>
<proteinExistence type="predicted"/>
<evidence type="ECO:0000256" key="2">
    <source>
        <dbReference type="SAM" id="Phobius"/>
    </source>
</evidence>
<dbReference type="HOGENOM" id="CLU_188501_0_0_3"/>
<keyword evidence="4" id="KW-1185">Reference proteome</keyword>
<feature type="transmembrane region" description="Helical" evidence="2">
    <location>
        <begin position="46"/>
        <end position="66"/>
    </location>
</feature>
<feature type="region of interest" description="Disordered" evidence="1">
    <location>
        <begin position="71"/>
        <end position="90"/>
    </location>
</feature>
<dbReference type="KEGG" id="syw:SYNW1458"/>
<dbReference type="STRING" id="84588.SYNW1458"/>
<gene>
    <name evidence="3" type="ordered locus">SYNW1458</name>
</gene>
<feature type="transmembrane region" description="Helical" evidence="2">
    <location>
        <begin position="12"/>
        <end position="34"/>
    </location>
</feature>
<keyword evidence="2" id="KW-0472">Membrane</keyword>
<evidence type="ECO:0000313" key="4">
    <source>
        <dbReference type="Proteomes" id="UP000001422"/>
    </source>
</evidence>
<keyword evidence="2" id="KW-1133">Transmembrane helix</keyword>
<accession>Q7U681</accession>
<evidence type="ECO:0000313" key="3">
    <source>
        <dbReference type="EMBL" id="CAE07973.1"/>
    </source>
</evidence>
<organism evidence="3 4">
    <name type="scientific">Parasynechococcus marenigrum (strain WH8102)</name>
    <dbReference type="NCBI Taxonomy" id="84588"/>
    <lineage>
        <taxon>Bacteria</taxon>
        <taxon>Bacillati</taxon>
        <taxon>Cyanobacteriota</taxon>
        <taxon>Cyanophyceae</taxon>
        <taxon>Synechococcales</taxon>
        <taxon>Prochlorococcaceae</taxon>
        <taxon>Parasynechococcus</taxon>
        <taxon>Parasynechococcus marenigrum</taxon>
    </lineage>
</organism>
<dbReference type="eggNOG" id="ENOG5030NDW">
    <property type="taxonomic scope" value="Bacteria"/>
</dbReference>
<reference evidence="3 4" key="1">
    <citation type="journal article" date="2003" name="Nature">
        <title>The genome of a motile marine Synechococcus.</title>
        <authorList>
            <person name="Palenik B."/>
            <person name="Brahamsha B."/>
            <person name="Larimer F."/>
            <person name="Land M."/>
            <person name="Hauser L."/>
            <person name="Chain P."/>
            <person name="Lamerdin J."/>
            <person name="Regala W."/>
            <person name="Allen E.A."/>
            <person name="McCarren J."/>
            <person name="Paulsen I."/>
            <person name="Dufresne A."/>
            <person name="Partensky F."/>
            <person name="Webb E."/>
            <person name="Waterbury J."/>
        </authorList>
    </citation>
    <scope>NUCLEOTIDE SEQUENCE [LARGE SCALE GENOMIC DNA]</scope>
    <source>
        <strain evidence="3 4">WH8102</strain>
    </source>
</reference>
<evidence type="ECO:0000256" key="1">
    <source>
        <dbReference type="SAM" id="MobiDB-lite"/>
    </source>
</evidence>
<name>Q7U681_PARMW</name>
<feature type="compositionally biased region" description="Gly residues" evidence="1">
    <location>
        <begin position="80"/>
        <end position="90"/>
    </location>
</feature>
<keyword evidence="2" id="KW-0812">Transmembrane</keyword>
<dbReference type="Proteomes" id="UP000001422">
    <property type="component" value="Chromosome"/>
</dbReference>
<protein>
    <submittedName>
        <fullName evidence="3">Uncharacterized protein</fullName>
    </submittedName>
</protein>
<dbReference type="AlphaFoldDB" id="Q7U681"/>
<dbReference type="EMBL" id="BX569693">
    <property type="protein sequence ID" value="CAE07973.1"/>
    <property type="molecule type" value="Genomic_DNA"/>
</dbReference>